<dbReference type="PANTHER" id="PTHR12482">
    <property type="entry name" value="LIPASE ROG1-RELATED-RELATED"/>
    <property type="match status" value="1"/>
</dbReference>
<dbReference type="FunFam" id="3.40.50.1820:FF:000175">
    <property type="entry name" value="Hydrolase-like protein family"/>
    <property type="match status" value="1"/>
</dbReference>
<sequence>MSATDQADGIVLPNHIIHLEDEPSHLLVLVHGILASTSDWTYAQAELKRRLGKKSLIYASSCNVYIKTFAGIDGAGKRLADEVILVVKRTESLKKISFIAHSLGGLIARYAVAVLFTSNVSNTANTNSGCSSNKGLIAGLEPINFITLATPHLGVRGNKKFPILLGVPILEKLAAPMAALLTGKTGRQLFLTDGKPNVPPLLLRMASDCEERKFISSLGAFKSRSVYANVSYDYLVGWRTSSIRRDSELPKPPKQSLDGYKHVVNVEYCPPISSGAPRFPPEAAKAKEAAQNEHNTTLQYHEIMEEEMIRGLQQIGWVKVDVSFHSALWPFFAHNNIHVKNEWFHNAGAGVISHVADSIKQQEKLCGLNPAFVVSSLAKTLEIFIDYCSRSPGMASIDRCSVSVVCCCCRTTEQSTVALERSSTSTVSSADCVIDAVVDSSATAVRHSATAMADEQPRKMFFSLSSCVSSMKLSGASIDTRSTNEVSSYDEDEEMRTEEQMDRSTRDGGPEESGGADRLQTVDLMDRLDVHGRPSERQNDGFLGDEQTVDLVDRSDIHSRPSARQNDVSLGDDQTVDREVKDGRPSPRQKVSDLEQLQTVDLVEY</sequence>
<reference evidence="3 4" key="1">
    <citation type="submission" date="2018-04" db="EMBL/GenBank/DDBJ databases">
        <authorList>
            <person name="Vogel A."/>
        </authorList>
    </citation>
    <scope>NUCLEOTIDE SEQUENCE [LARGE SCALE GENOMIC DNA]</scope>
</reference>
<dbReference type="OrthoDB" id="1306223at2759"/>
<dbReference type="SUPFAM" id="SSF53474">
    <property type="entry name" value="alpha/beta-Hydrolases"/>
    <property type="match status" value="1"/>
</dbReference>
<feature type="compositionally biased region" description="Polar residues" evidence="1">
    <location>
        <begin position="478"/>
        <end position="487"/>
    </location>
</feature>
<dbReference type="Pfam" id="PF05057">
    <property type="entry name" value="DUF676"/>
    <property type="match status" value="1"/>
</dbReference>
<organism evidence="3 4">
    <name type="scientific">Cuscuta campestris</name>
    <dbReference type="NCBI Taxonomy" id="132261"/>
    <lineage>
        <taxon>Eukaryota</taxon>
        <taxon>Viridiplantae</taxon>
        <taxon>Streptophyta</taxon>
        <taxon>Embryophyta</taxon>
        <taxon>Tracheophyta</taxon>
        <taxon>Spermatophyta</taxon>
        <taxon>Magnoliopsida</taxon>
        <taxon>eudicotyledons</taxon>
        <taxon>Gunneridae</taxon>
        <taxon>Pentapetalae</taxon>
        <taxon>asterids</taxon>
        <taxon>lamiids</taxon>
        <taxon>Solanales</taxon>
        <taxon>Convolvulaceae</taxon>
        <taxon>Cuscuteae</taxon>
        <taxon>Cuscuta</taxon>
        <taxon>Cuscuta subgen. Grammica</taxon>
        <taxon>Cuscuta sect. Cleistogrammica</taxon>
    </lineage>
</organism>
<feature type="region of interest" description="Disordered" evidence="1">
    <location>
        <begin position="478"/>
        <end position="519"/>
    </location>
</feature>
<feature type="compositionally biased region" description="Basic and acidic residues" evidence="1">
    <location>
        <begin position="575"/>
        <end position="593"/>
    </location>
</feature>
<feature type="region of interest" description="Disordered" evidence="1">
    <location>
        <begin position="554"/>
        <end position="605"/>
    </location>
</feature>
<dbReference type="Gene3D" id="3.40.50.1820">
    <property type="entry name" value="alpha/beta hydrolase"/>
    <property type="match status" value="1"/>
</dbReference>
<evidence type="ECO:0000313" key="4">
    <source>
        <dbReference type="Proteomes" id="UP000595140"/>
    </source>
</evidence>
<dbReference type="AlphaFoldDB" id="A0A484LZA9"/>
<dbReference type="EMBL" id="OOIL02002240">
    <property type="protein sequence ID" value="VFQ81619.1"/>
    <property type="molecule type" value="Genomic_DNA"/>
</dbReference>
<dbReference type="Proteomes" id="UP000595140">
    <property type="component" value="Unassembled WGS sequence"/>
</dbReference>
<gene>
    <name evidence="3" type="ORF">CCAM_LOCUS23395</name>
</gene>
<dbReference type="InterPro" id="IPR007751">
    <property type="entry name" value="DUF676_lipase-like"/>
</dbReference>
<keyword evidence="4" id="KW-1185">Reference proteome</keyword>
<dbReference type="InterPro" id="IPR029058">
    <property type="entry name" value="AB_hydrolase_fold"/>
</dbReference>
<evidence type="ECO:0000256" key="1">
    <source>
        <dbReference type="SAM" id="MobiDB-lite"/>
    </source>
</evidence>
<proteinExistence type="predicted"/>
<protein>
    <recommendedName>
        <fullName evidence="2">DUF676 domain-containing protein</fullName>
    </recommendedName>
</protein>
<dbReference type="InterPro" id="IPR044294">
    <property type="entry name" value="Lipase-like"/>
</dbReference>
<feature type="compositionally biased region" description="Basic and acidic residues" evidence="1">
    <location>
        <begin position="497"/>
        <end position="509"/>
    </location>
</feature>
<dbReference type="PANTHER" id="PTHR12482:SF11">
    <property type="entry name" value="LIPASE YOR059C ISOFORM X1"/>
    <property type="match status" value="1"/>
</dbReference>
<feature type="domain" description="DUF676" evidence="2">
    <location>
        <begin position="22"/>
        <end position="240"/>
    </location>
</feature>
<evidence type="ECO:0000259" key="2">
    <source>
        <dbReference type="Pfam" id="PF05057"/>
    </source>
</evidence>
<accession>A0A484LZA9</accession>
<name>A0A484LZA9_9ASTE</name>
<evidence type="ECO:0000313" key="3">
    <source>
        <dbReference type="EMBL" id="VFQ81619.1"/>
    </source>
</evidence>